<comment type="caution">
    <text evidence="1">The sequence shown here is derived from an EMBL/GenBank/DDBJ whole genome shotgun (WGS) entry which is preliminary data.</text>
</comment>
<keyword evidence="2" id="KW-1185">Reference proteome</keyword>
<name>A0ABW4VBL4_9MICO</name>
<gene>
    <name evidence="1" type="ORF">ACFSL2_18000</name>
</gene>
<accession>A0ABW4VBL4</accession>
<organism evidence="1 2">
    <name type="scientific">Promicromonospora aerolata</name>
    <dbReference type="NCBI Taxonomy" id="195749"/>
    <lineage>
        <taxon>Bacteria</taxon>
        <taxon>Bacillati</taxon>
        <taxon>Actinomycetota</taxon>
        <taxon>Actinomycetes</taxon>
        <taxon>Micrococcales</taxon>
        <taxon>Promicromonosporaceae</taxon>
        <taxon>Promicromonospora</taxon>
    </lineage>
</organism>
<sequence length="56" mass="5909">MTVPTSAEADNPTRWTLSTRVPDDWVDLSGFVYQAAEYEPASGPPTNGASAPPSEA</sequence>
<dbReference type="RefSeq" id="WP_377199151.1">
    <property type="nucleotide sequence ID" value="NZ_JBHUHF010000001.1"/>
</dbReference>
<dbReference type="Proteomes" id="UP001597338">
    <property type="component" value="Unassembled WGS sequence"/>
</dbReference>
<protein>
    <submittedName>
        <fullName evidence="1">Uncharacterized protein</fullName>
    </submittedName>
</protein>
<proteinExistence type="predicted"/>
<evidence type="ECO:0000313" key="2">
    <source>
        <dbReference type="Proteomes" id="UP001597338"/>
    </source>
</evidence>
<dbReference type="EMBL" id="JBHUHF010000001">
    <property type="protein sequence ID" value="MFD2027408.1"/>
    <property type="molecule type" value="Genomic_DNA"/>
</dbReference>
<evidence type="ECO:0000313" key="1">
    <source>
        <dbReference type="EMBL" id="MFD2027408.1"/>
    </source>
</evidence>
<reference evidence="2" key="1">
    <citation type="journal article" date="2019" name="Int. J. Syst. Evol. Microbiol.">
        <title>The Global Catalogue of Microorganisms (GCM) 10K type strain sequencing project: providing services to taxonomists for standard genome sequencing and annotation.</title>
        <authorList>
            <consortium name="The Broad Institute Genomics Platform"/>
            <consortium name="The Broad Institute Genome Sequencing Center for Infectious Disease"/>
            <person name="Wu L."/>
            <person name="Ma J."/>
        </authorList>
    </citation>
    <scope>NUCLEOTIDE SEQUENCE [LARGE SCALE GENOMIC DNA]</scope>
    <source>
        <strain evidence="2">CCM 7043</strain>
    </source>
</reference>